<dbReference type="EMBL" id="JAINVB010000002">
    <property type="protein sequence ID" value="MCK0088827.1"/>
    <property type="molecule type" value="Genomic_DNA"/>
</dbReference>
<protein>
    <recommendedName>
        <fullName evidence="3">Short-chain dehydrogenase</fullName>
    </recommendedName>
</protein>
<gene>
    <name evidence="1" type="ORF">K5I21_23785</name>
</gene>
<evidence type="ECO:0008006" key="3">
    <source>
        <dbReference type="Google" id="ProtNLM"/>
    </source>
</evidence>
<reference evidence="1" key="1">
    <citation type="journal article" date="2022" name="Cell Host Microbe">
        <title>Colonization of the live biotherapeutic product VE303 and modulation of the microbiota and metabolites in healthy volunteers.</title>
        <authorList>
            <person name="Dsouza M."/>
            <person name="Menon R."/>
            <person name="Crossette E."/>
            <person name="Bhattarai S.K."/>
            <person name="Schneider J."/>
            <person name="Kim Y.G."/>
            <person name="Reddy S."/>
            <person name="Caballero S."/>
            <person name="Felix C."/>
            <person name="Cornacchione L."/>
            <person name="Hendrickson J."/>
            <person name="Watson A.R."/>
            <person name="Minot S.S."/>
            <person name="Greenfield N."/>
            <person name="Schopf L."/>
            <person name="Szabady R."/>
            <person name="Patarroyo J."/>
            <person name="Smith W."/>
            <person name="Harrison P."/>
            <person name="Kuijper E.J."/>
            <person name="Kelly C.P."/>
            <person name="Olle B."/>
            <person name="Bobilev D."/>
            <person name="Silber J.L."/>
            <person name="Bucci V."/>
            <person name="Roberts B."/>
            <person name="Faith J."/>
            <person name="Norman J.M."/>
        </authorList>
    </citation>
    <scope>NUCLEOTIDE SEQUENCE</scope>
    <source>
        <strain evidence="1">VE303-04</strain>
    </source>
</reference>
<proteinExistence type="predicted"/>
<comment type="caution">
    <text evidence="1">The sequence shown here is derived from an EMBL/GenBank/DDBJ whole genome shotgun (WGS) entry which is preliminary data.</text>
</comment>
<evidence type="ECO:0000313" key="1">
    <source>
        <dbReference type="EMBL" id="MCK0088827.1"/>
    </source>
</evidence>
<evidence type="ECO:0000313" key="2">
    <source>
        <dbReference type="Proteomes" id="UP001203136"/>
    </source>
</evidence>
<dbReference type="Proteomes" id="UP001203136">
    <property type="component" value="Unassembled WGS sequence"/>
</dbReference>
<dbReference type="RefSeq" id="WP_024738679.1">
    <property type="nucleotide sequence ID" value="NZ_JAINVB010000002.1"/>
</dbReference>
<dbReference type="AlphaFoldDB" id="A0AAW5FAD0"/>
<name>A0AAW5FAD0_CLOSY</name>
<accession>A0AAW5FAD0</accession>
<sequence>MKNRINIGTASIILIFIILCLAVFSLLSLSDGNSALVLARRRADSVTAYYQADAIGQEFIQAAVSALDGNKSMEEALSDAASLMPEGTESGVDEAGRLYCEIPMNAGQALRIELDGSSREVLASYVYNREDYAIDDSLPVWIAPDE</sequence>
<organism evidence="1 2">
    <name type="scientific">Clostridium symbiosum</name>
    <name type="common">Bacteroides symbiosus</name>
    <dbReference type="NCBI Taxonomy" id="1512"/>
    <lineage>
        <taxon>Bacteria</taxon>
        <taxon>Bacillati</taxon>
        <taxon>Bacillota</taxon>
        <taxon>Clostridia</taxon>
        <taxon>Lachnospirales</taxon>
        <taxon>Lachnospiraceae</taxon>
        <taxon>Otoolea</taxon>
    </lineage>
</organism>